<dbReference type="Pfam" id="PF16778">
    <property type="entry name" value="Phage_tail_APC"/>
    <property type="match status" value="1"/>
</dbReference>
<dbReference type="Gene3D" id="6.10.140.1310">
    <property type="match status" value="1"/>
</dbReference>
<gene>
    <name evidence="2" type="ORF">EWH12_17810</name>
</gene>
<evidence type="ECO:0000313" key="2">
    <source>
        <dbReference type="EMBL" id="RYM07991.1"/>
    </source>
</evidence>
<proteinExistence type="predicted"/>
<sequence>MSNGLFAVGVPGQRVRLFIRAAPEHIVNQLGEDEWAVEAIEAVPSVMRADKSGVDPLAPSADDELQKVRAERWSRLLESDWTQVGDSPLSDELRAAWRTYRQALRDIFIDQPDVTPGTVIWPEKPST</sequence>
<dbReference type="EMBL" id="SEOO01000038">
    <property type="protein sequence ID" value="RYM07991.1"/>
    <property type="molecule type" value="Genomic_DNA"/>
</dbReference>
<organism evidence="2 3">
    <name type="scientific">Sphingobium cupriresistens</name>
    <dbReference type="NCBI Taxonomy" id="1132417"/>
    <lineage>
        <taxon>Bacteria</taxon>
        <taxon>Pseudomonadati</taxon>
        <taxon>Pseudomonadota</taxon>
        <taxon>Alphaproteobacteria</taxon>
        <taxon>Sphingomonadales</taxon>
        <taxon>Sphingomonadaceae</taxon>
        <taxon>Sphingobium</taxon>
    </lineage>
</organism>
<dbReference type="OrthoDB" id="1685143at2"/>
<feature type="domain" description="Phage tail assembly chaperone-like" evidence="1">
    <location>
        <begin position="66"/>
        <end position="125"/>
    </location>
</feature>
<accession>A0A8G1ZDE3</accession>
<evidence type="ECO:0000259" key="1">
    <source>
        <dbReference type="Pfam" id="PF16778"/>
    </source>
</evidence>
<name>A0A8G1ZDE3_9SPHN</name>
<dbReference type="RefSeq" id="WP_129927386.1">
    <property type="nucleotide sequence ID" value="NZ_SEOO01000038.1"/>
</dbReference>
<dbReference type="AlphaFoldDB" id="A0A8G1ZDE3"/>
<evidence type="ECO:0000313" key="3">
    <source>
        <dbReference type="Proteomes" id="UP000291572"/>
    </source>
</evidence>
<protein>
    <recommendedName>
        <fullName evidence="1">Phage tail assembly chaperone-like domain-containing protein</fullName>
    </recommendedName>
</protein>
<dbReference type="InterPro" id="IPR031893">
    <property type="entry name" value="Phage_tail_APC"/>
</dbReference>
<reference evidence="2 3" key="1">
    <citation type="submission" date="2019-02" db="EMBL/GenBank/DDBJ databases">
        <authorList>
            <person name="Feng G."/>
        </authorList>
    </citation>
    <scope>NUCLEOTIDE SEQUENCE [LARGE SCALE GENOMIC DNA]</scope>
    <source>
        <strain evidence="2 3">CCTCC AB 2011146</strain>
    </source>
</reference>
<dbReference type="Proteomes" id="UP000291572">
    <property type="component" value="Unassembled WGS sequence"/>
</dbReference>
<comment type="caution">
    <text evidence="2">The sequence shown here is derived from an EMBL/GenBank/DDBJ whole genome shotgun (WGS) entry which is preliminary data.</text>
</comment>